<dbReference type="InterPro" id="IPR019826">
    <property type="entry name" value="Carboxylesterase_B_AS"/>
</dbReference>
<comment type="similarity">
    <text evidence="1 4">Belongs to the type-B carboxylesterase/lipase family.</text>
</comment>
<dbReference type="PROSITE" id="PS01173">
    <property type="entry name" value="LIPASE_GDXG_HIS"/>
    <property type="match status" value="1"/>
</dbReference>
<dbReference type="Proteomes" id="UP000076512">
    <property type="component" value="Unassembled WGS sequence"/>
</dbReference>
<evidence type="ECO:0000256" key="5">
    <source>
        <dbReference type="SAM" id="MobiDB-lite"/>
    </source>
</evidence>
<dbReference type="InterPro" id="IPR050309">
    <property type="entry name" value="Type-B_Carboxylest/Lipase"/>
</dbReference>
<feature type="compositionally biased region" description="Basic and acidic residues" evidence="5">
    <location>
        <begin position="471"/>
        <end position="481"/>
    </location>
</feature>
<evidence type="ECO:0000256" key="3">
    <source>
        <dbReference type="ARBA" id="ARBA00022801"/>
    </source>
</evidence>
<dbReference type="Gene3D" id="3.40.50.1820">
    <property type="entry name" value="alpha/beta hydrolase"/>
    <property type="match status" value="1"/>
</dbReference>
<comment type="caution">
    <text evidence="7">The sequence shown here is derived from an EMBL/GenBank/DDBJ whole genome shotgun (WGS) entry which is preliminary data.</text>
</comment>
<name>A0A164P5J7_9NOCA</name>
<protein>
    <recommendedName>
        <fullName evidence="4">Carboxylic ester hydrolase</fullName>
        <ecNumber evidence="4">3.1.1.-</ecNumber>
    </recommendedName>
</protein>
<dbReference type="GO" id="GO:0016787">
    <property type="term" value="F:hydrolase activity"/>
    <property type="evidence" value="ECO:0007669"/>
    <property type="project" value="UniProtKB-KW"/>
</dbReference>
<accession>A0A164P5J7</accession>
<dbReference type="ESTHER" id="9noca-a0a164p5j7">
    <property type="family name" value="Carb_B_Bacteria"/>
</dbReference>
<dbReference type="PANTHER" id="PTHR11559">
    <property type="entry name" value="CARBOXYLESTERASE"/>
    <property type="match status" value="1"/>
</dbReference>
<feature type="domain" description="Carboxylesterase type B" evidence="6">
    <location>
        <begin position="2"/>
        <end position="449"/>
    </location>
</feature>
<dbReference type="EC" id="3.1.1.-" evidence="4"/>
<evidence type="ECO:0000313" key="8">
    <source>
        <dbReference type="Proteomes" id="UP000076512"/>
    </source>
</evidence>
<evidence type="ECO:0000259" key="6">
    <source>
        <dbReference type="Pfam" id="PF00135"/>
    </source>
</evidence>
<dbReference type="AlphaFoldDB" id="A0A164P5J7"/>
<dbReference type="STRING" id="455432.AWN90_22155"/>
<dbReference type="InterPro" id="IPR002168">
    <property type="entry name" value="Lipase_GDXG_HIS_AS"/>
</dbReference>
<evidence type="ECO:0000256" key="4">
    <source>
        <dbReference type="RuleBase" id="RU361235"/>
    </source>
</evidence>
<reference evidence="7 8" key="1">
    <citation type="submission" date="2016-04" db="EMBL/GenBank/DDBJ databases">
        <authorList>
            <person name="Evans L.H."/>
            <person name="Alamgir A."/>
            <person name="Owens N."/>
            <person name="Weber N.D."/>
            <person name="Virtaneva K."/>
            <person name="Barbian K."/>
            <person name="Babar A."/>
            <person name="Rosenke K."/>
        </authorList>
    </citation>
    <scope>NUCLEOTIDE SEQUENCE [LARGE SCALE GENOMIC DNA]</scope>
    <source>
        <strain evidence="7 8">IFM 0406</strain>
    </source>
</reference>
<dbReference type="InterPro" id="IPR029058">
    <property type="entry name" value="AB_hydrolase_fold"/>
</dbReference>
<keyword evidence="3 4" id="KW-0378">Hydrolase</keyword>
<dbReference type="PROSITE" id="PS00122">
    <property type="entry name" value="CARBOXYLESTERASE_B_1"/>
    <property type="match status" value="1"/>
</dbReference>
<keyword evidence="8" id="KW-1185">Reference proteome</keyword>
<dbReference type="EMBL" id="LWGR01000004">
    <property type="protein sequence ID" value="KZM75151.1"/>
    <property type="molecule type" value="Genomic_DNA"/>
</dbReference>
<organism evidence="7 8">
    <name type="scientific">Nocardia terpenica</name>
    <dbReference type="NCBI Taxonomy" id="455432"/>
    <lineage>
        <taxon>Bacteria</taxon>
        <taxon>Bacillati</taxon>
        <taxon>Actinomycetota</taxon>
        <taxon>Actinomycetes</taxon>
        <taxon>Mycobacteriales</taxon>
        <taxon>Nocardiaceae</taxon>
        <taxon>Nocardia</taxon>
    </lineage>
</organism>
<dbReference type="Pfam" id="PF00135">
    <property type="entry name" value="COesterase"/>
    <property type="match status" value="1"/>
</dbReference>
<evidence type="ECO:0000256" key="2">
    <source>
        <dbReference type="ARBA" id="ARBA00010515"/>
    </source>
</evidence>
<evidence type="ECO:0000256" key="1">
    <source>
        <dbReference type="ARBA" id="ARBA00005964"/>
    </source>
</evidence>
<dbReference type="SUPFAM" id="SSF53474">
    <property type="entry name" value="alpha/beta-Hydrolases"/>
    <property type="match status" value="1"/>
</dbReference>
<comment type="similarity">
    <text evidence="2">Belongs to the 'GDXG' lipolytic enzyme family.</text>
</comment>
<gene>
    <name evidence="7" type="ORF">AWN90_22155</name>
</gene>
<evidence type="ECO:0000313" key="7">
    <source>
        <dbReference type="EMBL" id="KZM75151.1"/>
    </source>
</evidence>
<dbReference type="InterPro" id="IPR002018">
    <property type="entry name" value="CarbesteraseB"/>
</dbReference>
<proteinExistence type="inferred from homology"/>
<sequence length="481" mass="51633">MVRTTYGTLRGSTGNGIAAFLGIPYAAPPFGANRFRGPRPPARWDGVRDALAYGPTAPKPATVAPFDRFMPDPHIPGRDCLNLNVWTPDPGGAGLPVMVWIHGGAFYYGTGASAVYDGAAFARDGVVCVTINYRLGVEGFAHLPDAPANRGLRDQIAALEWVRDNIAAFGGDPGNITIFGESAGGISVLTLLARELDLFQRAIVQSGSGAVAHDPHDAALITTEIARRLGIEPTAAGFAALEPATIIPVQVALNREIIYSPDSQRWGATTVASGMTLIPVLDDDMLPCPPEDAIAAGAGRGVDLLIGYNTDEFRLFTIATGLSESLTPEFMTATTVARGFSRDTAAAYTRPHPQRSTADRFAEFLTDGVYRIPANRIAEGHTGTRWMYEFAWRSPIERLGACHLLELGFVFDNLAATTGITGDNAPQPLADAMHRAWVDFATHGDPGWQRFDPATRPVKLFDNAGNPTVNDPHDNDRRLWS</sequence>
<feature type="region of interest" description="Disordered" evidence="5">
    <location>
        <begin position="462"/>
        <end position="481"/>
    </location>
</feature>
<dbReference type="RefSeq" id="WP_067595532.1">
    <property type="nucleotide sequence ID" value="NZ_JABMCZ010000005.1"/>
</dbReference>